<evidence type="ECO:0000259" key="6">
    <source>
        <dbReference type="PROSITE" id="PS51900"/>
    </source>
</evidence>
<evidence type="ECO:0000313" key="8">
    <source>
        <dbReference type="Proteomes" id="UP000095210"/>
    </source>
</evidence>
<dbReference type="AlphaFoldDB" id="A0AAC9HQW2"/>
<evidence type="ECO:0000259" key="5">
    <source>
        <dbReference type="PROSITE" id="PS51898"/>
    </source>
</evidence>
<reference evidence="8" key="1">
    <citation type="submission" date="2016-03" db="EMBL/GenBank/DDBJ databases">
        <title>Complete genome sequence of the type strain Actinoalloteichus hymeniacidonis DSM 45092.</title>
        <authorList>
            <person name="Schaffert L."/>
            <person name="Albersmeier A."/>
            <person name="Winkler A."/>
            <person name="Kalinowski J."/>
            <person name="Zotchev S."/>
            <person name="Ruckert C."/>
        </authorList>
    </citation>
    <scope>NUCLEOTIDE SEQUENCE [LARGE SCALE GENOMIC DNA]</scope>
    <source>
        <strain evidence="8">HPA177(T) (DSM 45092(T))</strain>
    </source>
</reference>
<dbReference type="GO" id="GO:0015074">
    <property type="term" value="P:DNA integration"/>
    <property type="evidence" value="ECO:0007669"/>
    <property type="project" value="InterPro"/>
</dbReference>
<dbReference type="InterPro" id="IPR002104">
    <property type="entry name" value="Integrase_catalytic"/>
</dbReference>
<proteinExistence type="inferred from homology"/>
<comment type="similarity">
    <text evidence="1">Belongs to the 'phage' integrase family.</text>
</comment>
<organism evidence="7 8">
    <name type="scientific">Actinoalloteichus hymeniacidonis</name>
    <dbReference type="NCBI Taxonomy" id="340345"/>
    <lineage>
        <taxon>Bacteria</taxon>
        <taxon>Bacillati</taxon>
        <taxon>Actinomycetota</taxon>
        <taxon>Actinomycetes</taxon>
        <taxon>Pseudonocardiales</taxon>
        <taxon>Pseudonocardiaceae</taxon>
        <taxon>Actinoalloteichus</taxon>
    </lineage>
</organism>
<evidence type="ECO:0000313" key="7">
    <source>
        <dbReference type="EMBL" id="AOS63922.1"/>
    </source>
</evidence>
<protein>
    <submittedName>
        <fullName evidence="7">Site-specific recombinase XerD</fullName>
    </submittedName>
</protein>
<dbReference type="InterPro" id="IPR050090">
    <property type="entry name" value="Tyrosine_recombinase_XerCD"/>
</dbReference>
<dbReference type="PROSITE" id="PS51900">
    <property type="entry name" value="CB"/>
    <property type="match status" value="1"/>
</dbReference>
<dbReference type="InterPro" id="IPR011010">
    <property type="entry name" value="DNA_brk_join_enz"/>
</dbReference>
<dbReference type="Proteomes" id="UP000095210">
    <property type="component" value="Chromosome"/>
</dbReference>
<dbReference type="InterPro" id="IPR044068">
    <property type="entry name" value="CB"/>
</dbReference>
<dbReference type="InterPro" id="IPR013762">
    <property type="entry name" value="Integrase-like_cat_sf"/>
</dbReference>
<dbReference type="SUPFAM" id="SSF47823">
    <property type="entry name" value="lambda integrase-like, N-terminal domain"/>
    <property type="match status" value="1"/>
</dbReference>
<sequence length="296" mass="32686">MGAIDEGRARRVLAEYEQTLAESTLAPQTRRAYRSRIAGFLAWLAADHETTSVDPLTDPAGRDAAVSGYRARLRGAQRSRPATINAVLTALDHFYEGLGLGPAPADREEAPDAEPRVLQQDELDRLLPLVGRVASGRDAAIVYTLLYTGVRVTELVALDTGDVRLGARPPRLVVVGPEHGPREIPLPDEPRPILREWLAIRREWPNTDRTSALFLNRRGGRLSTRSVDASVAWLGSLAGLVDERGRRITPHVLRRTFGHRLLRAGVDQVTVAELMGHRRLTTTRRYGAASPSQTRR</sequence>
<dbReference type="PROSITE" id="PS51898">
    <property type="entry name" value="TYR_RECOMBINASE"/>
    <property type="match status" value="1"/>
</dbReference>
<evidence type="ECO:0000256" key="2">
    <source>
        <dbReference type="ARBA" id="ARBA00023125"/>
    </source>
</evidence>
<dbReference type="RefSeq" id="WP_172803800.1">
    <property type="nucleotide sequence ID" value="NZ_CP014859.1"/>
</dbReference>
<dbReference type="KEGG" id="ahm:TL08_15565"/>
<name>A0AAC9HQW2_9PSEU</name>
<dbReference type="Gene3D" id="1.10.150.130">
    <property type="match status" value="1"/>
</dbReference>
<keyword evidence="2 4" id="KW-0238">DNA-binding</keyword>
<dbReference type="Pfam" id="PF00589">
    <property type="entry name" value="Phage_integrase"/>
    <property type="match status" value="1"/>
</dbReference>
<dbReference type="GO" id="GO:0003677">
    <property type="term" value="F:DNA binding"/>
    <property type="evidence" value="ECO:0007669"/>
    <property type="project" value="UniProtKB-UniRule"/>
</dbReference>
<accession>A0AAC9HQW2</accession>
<dbReference type="PANTHER" id="PTHR30349:SF41">
    <property type="entry name" value="INTEGRASE_RECOMBINASE PROTEIN MJ0367-RELATED"/>
    <property type="match status" value="1"/>
</dbReference>
<keyword evidence="8" id="KW-1185">Reference proteome</keyword>
<feature type="domain" description="Core-binding (CB)" evidence="6">
    <location>
        <begin position="7"/>
        <end position="99"/>
    </location>
</feature>
<feature type="domain" description="Tyr recombinase" evidence="5">
    <location>
        <begin position="113"/>
        <end position="296"/>
    </location>
</feature>
<evidence type="ECO:0000256" key="4">
    <source>
        <dbReference type="PROSITE-ProRule" id="PRU01248"/>
    </source>
</evidence>
<dbReference type="Gene3D" id="1.10.443.10">
    <property type="entry name" value="Intergrase catalytic core"/>
    <property type="match status" value="1"/>
</dbReference>
<dbReference type="InterPro" id="IPR010998">
    <property type="entry name" value="Integrase_recombinase_N"/>
</dbReference>
<evidence type="ECO:0000256" key="3">
    <source>
        <dbReference type="ARBA" id="ARBA00023172"/>
    </source>
</evidence>
<keyword evidence="3" id="KW-0233">DNA recombination</keyword>
<gene>
    <name evidence="7" type="ORF">TL08_15565</name>
</gene>
<dbReference type="PANTHER" id="PTHR30349">
    <property type="entry name" value="PHAGE INTEGRASE-RELATED"/>
    <property type="match status" value="1"/>
</dbReference>
<evidence type="ECO:0000256" key="1">
    <source>
        <dbReference type="ARBA" id="ARBA00008857"/>
    </source>
</evidence>
<dbReference type="GO" id="GO:0006310">
    <property type="term" value="P:DNA recombination"/>
    <property type="evidence" value="ECO:0007669"/>
    <property type="project" value="UniProtKB-KW"/>
</dbReference>
<dbReference type="SUPFAM" id="SSF56349">
    <property type="entry name" value="DNA breaking-rejoining enzymes"/>
    <property type="match status" value="1"/>
</dbReference>
<dbReference type="EMBL" id="CP014859">
    <property type="protein sequence ID" value="AOS63922.1"/>
    <property type="molecule type" value="Genomic_DNA"/>
</dbReference>